<gene>
    <name evidence="1" type="ORF">METZ01_LOCUS142193</name>
</gene>
<dbReference type="InterPro" id="IPR005019">
    <property type="entry name" value="Adenine_glyco"/>
</dbReference>
<organism evidence="1">
    <name type="scientific">marine metagenome</name>
    <dbReference type="NCBI Taxonomy" id="408172"/>
    <lineage>
        <taxon>unclassified sequences</taxon>
        <taxon>metagenomes</taxon>
        <taxon>ecological metagenomes</taxon>
    </lineage>
</organism>
<dbReference type="EMBL" id="UINC01021552">
    <property type="protein sequence ID" value="SVA89339.1"/>
    <property type="molecule type" value="Genomic_DNA"/>
</dbReference>
<proteinExistence type="predicted"/>
<dbReference type="InterPro" id="IPR052891">
    <property type="entry name" value="DNA-3mA_glycosylase"/>
</dbReference>
<dbReference type="Pfam" id="PF03352">
    <property type="entry name" value="Adenine_glyco"/>
    <property type="match status" value="1"/>
</dbReference>
<dbReference type="PANTHER" id="PTHR30037:SF4">
    <property type="entry name" value="DNA-3-METHYLADENINE GLYCOSYLASE I"/>
    <property type="match status" value="1"/>
</dbReference>
<evidence type="ECO:0008006" key="2">
    <source>
        <dbReference type="Google" id="ProtNLM"/>
    </source>
</evidence>
<dbReference type="PANTHER" id="PTHR30037">
    <property type="entry name" value="DNA-3-METHYLADENINE GLYCOSYLASE 1"/>
    <property type="match status" value="1"/>
</dbReference>
<dbReference type="InterPro" id="IPR011257">
    <property type="entry name" value="DNA_glycosylase"/>
</dbReference>
<dbReference type="Gene3D" id="1.10.340.30">
    <property type="entry name" value="Hypothetical protein, domain 2"/>
    <property type="match status" value="1"/>
</dbReference>
<name>A0A381ZJI0_9ZZZZ</name>
<evidence type="ECO:0000313" key="1">
    <source>
        <dbReference type="EMBL" id="SVA89339.1"/>
    </source>
</evidence>
<dbReference type="GO" id="GO:0006284">
    <property type="term" value="P:base-excision repair"/>
    <property type="evidence" value="ECO:0007669"/>
    <property type="project" value="InterPro"/>
</dbReference>
<sequence>MSGKRSETENIVRCNWVGQHEDYKAYHDDEWGRPVTGDSSLFERICLEGFQAGLSWLTILRKRESFRSAFETFEPSRVAEFDQKKVESLMNNVQIVRNRAKILSTVNNAQCALKMIDEYGSLANFLWSFEPSSKSYKNVNSVPSQTDDSRKLSYELKKKGWSFVGPTTIYAFMQAVGMVNDHVTSCWVFEDVEKERRKLSRPI</sequence>
<protein>
    <recommendedName>
        <fullName evidence="2">DNA-3-methyladenine glycosylase I</fullName>
    </recommendedName>
</protein>
<dbReference type="GO" id="GO:0008725">
    <property type="term" value="F:DNA-3-methyladenine glycosylase activity"/>
    <property type="evidence" value="ECO:0007669"/>
    <property type="project" value="InterPro"/>
</dbReference>
<dbReference type="SUPFAM" id="SSF48150">
    <property type="entry name" value="DNA-glycosylase"/>
    <property type="match status" value="1"/>
</dbReference>
<dbReference type="AlphaFoldDB" id="A0A381ZJI0"/>
<accession>A0A381ZJI0</accession>
<reference evidence="1" key="1">
    <citation type="submission" date="2018-05" db="EMBL/GenBank/DDBJ databases">
        <authorList>
            <person name="Lanie J.A."/>
            <person name="Ng W.-L."/>
            <person name="Kazmierczak K.M."/>
            <person name="Andrzejewski T.M."/>
            <person name="Davidsen T.M."/>
            <person name="Wayne K.J."/>
            <person name="Tettelin H."/>
            <person name="Glass J.I."/>
            <person name="Rusch D."/>
            <person name="Podicherti R."/>
            <person name="Tsui H.-C.T."/>
            <person name="Winkler M.E."/>
        </authorList>
    </citation>
    <scope>NUCLEOTIDE SEQUENCE</scope>
</reference>